<dbReference type="GO" id="GO:0005886">
    <property type="term" value="C:plasma membrane"/>
    <property type="evidence" value="ECO:0007669"/>
    <property type="project" value="TreeGrafter"/>
</dbReference>
<dbReference type="InterPro" id="IPR029044">
    <property type="entry name" value="Nucleotide-diphossugar_trans"/>
</dbReference>
<evidence type="ECO:0000259" key="1">
    <source>
        <dbReference type="Pfam" id="PF00535"/>
    </source>
</evidence>
<dbReference type="CDD" id="cd04187">
    <property type="entry name" value="DPM1_like_bac"/>
    <property type="match status" value="1"/>
</dbReference>
<dbReference type="SUPFAM" id="SSF53448">
    <property type="entry name" value="Nucleotide-diphospho-sugar transferases"/>
    <property type="match status" value="1"/>
</dbReference>
<gene>
    <name evidence="2" type="ORF">METZ01_LOCUS337669</name>
</gene>
<feature type="domain" description="Glycosyltransferase 2-like" evidence="1">
    <location>
        <begin position="8"/>
        <end position="133"/>
    </location>
</feature>
<sequence length="139" mass="15796">MSKKNRITIIVPAHNEEDNLPTFLEETKKVINGLEDYIWKFIFIDDGSEDSTWAVISEMSIVHKNIRGLRLSRNFGKELALTAGILESTEGLDAVILMDADLQHPPSAIIQMIKQWKQGFQVVTAQRKSIKYSILRKIG</sequence>
<dbReference type="InterPro" id="IPR050256">
    <property type="entry name" value="Glycosyltransferase_2"/>
</dbReference>
<dbReference type="AlphaFoldDB" id="A0A382QIV4"/>
<dbReference type="InterPro" id="IPR001173">
    <property type="entry name" value="Glyco_trans_2-like"/>
</dbReference>
<dbReference type="PANTHER" id="PTHR48090">
    <property type="entry name" value="UNDECAPRENYL-PHOSPHATE 4-DEOXY-4-FORMAMIDO-L-ARABINOSE TRANSFERASE-RELATED"/>
    <property type="match status" value="1"/>
</dbReference>
<dbReference type="PANTHER" id="PTHR48090:SF8">
    <property type="entry name" value="GLYCOSYLTRANSFERASE CSBB-RELATED"/>
    <property type="match status" value="1"/>
</dbReference>
<organism evidence="2">
    <name type="scientific">marine metagenome</name>
    <dbReference type="NCBI Taxonomy" id="408172"/>
    <lineage>
        <taxon>unclassified sequences</taxon>
        <taxon>metagenomes</taxon>
        <taxon>ecological metagenomes</taxon>
    </lineage>
</organism>
<accession>A0A382QIV4</accession>
<protein>
    <recommendedName>
        <fullName evidence="1">Glycosyltransferase 2-like domain-containing protein</fullName>
    </recommendedName>
</protein>
<reference evidence="2" key="1">
    <citation type="submission" date="2018-05" db="EMBL/GenBank/DDBJ databases">
        <authorList>
            <person name="Lanie J.A."/>
            <person name="Ng W.-L."/>
            <person name="Kazmierczak K.M."/>
            <person name="Andrzejewski T.M."/>
            <person name="Davidsen T.M."/>
            <person name="Wayne K.J."/>
            <person name="Tettelin H."/>
            <person name="Glass J.I."/>
            <person name="Rusch D."/>
            <person name="Podicherti R."/>
            <person name="Tsui H.-C.T."/>
            <person name="Winkler M.E."/>
        </authorList>
    </citation>
    <scope>NUCLEOTIDE SEQUENCE</scope>
</reference>
<evidence type="ECO:0000313" key="2">
    <source>
        <dbReference type="EMBL" id="SVC84815.1"/>
    </source>
</evidence>
<feature type="non-terminal residue" evidence="2">
    <location>
        <position position="139"/>
    </location>
</feature>
<name>A0A382QIV4_9ZZZZ</name>
<dbReference type="EMBL" id="UINC01114483">
    <property type="protein sequence ID" value="SVC84815.1"/>
    <property type="molecule type" value="Genomic_DNA"/>
</dbReference>
<dbReference type="Gene3D" id="3.90.550.10">
    <property type="entry name" value="Spore Coat Polysaccharide Biosynthesis Protein SpsA, Chain A"/>
    <property type="match status" value="1"/>
</dbReference>
<dbReference type="Pfam" id="PF00535">
    <property type="entry name" value="Glycos_transf_2"/>
    <property type="match status" value="1"/>
</dbReference>
<proteinExistence type="predicted"/>